<dbReference type="Proteomes" id="UP000460272">
    <property type="component" value="Unassembled WGS sequence"/>
</dbReference>
<dbReference type="RefSeq" id="WP_145855471.1">
    <property type="nucleotide sequence ID" value="NZ_RPFW01000004.1"/>
</dbReference>
<dbReference type="GO" id="GO:0003824">
    <property type="term" value="F:catalytic activity"/>
    <property type="evidence" value="ECO:0007669"/>
    <property type="project" value="InterPro"/>
</dbReference>
<evidence type="ECO:0000313" key="4">
    <source>
        <dbReference type="Proteomes" id="UP000460272"/>
    </source>
</evidence>
<name>A0A6P2BWI4_9ACTN</name>
<accession>A0A6P2BWI4</accession>
<gene>
    <name evidence="3" type="ORF">EAS64_21685</name>
</gene>
<dbReference type="SUPFAM" id="SSF75304">
    <property type="entry name" value="Amidase signature (AS) enzymes"/>
    <property type="match status" value="1"/>
</dbReference>
<evidence type="ECO:0000313" key="3">
    <source>
        <dbReference type="EMBL" id="TVZ03067.1"/>
    </source>
</evidence>
<evidence type="ECO:0000259" key="2">
    <source>
        <dbReference type="Pfam" id="PF01425"/>
    </source>
</evidence>
<sequence>MGTWVIRIAAGAEDNGVGPRLAVKDCIDVAGLPTTAGCPVVAEMAEPANADAMVVASARAGGARIVGKTGLTELCWSANGINHWSGTPVNPRDPRRLAGGSSSGSAVAVALGEANVALGTDTTGGVRIPAACCGVAGLKTGYGRVSVKGVYPLGPSLDTVGPIGPDVAALELGMRLLEPGFRVPDAPGGLIAGRIGTPPLGGGPDPAVDTAVDRALAAAGVAVTAVPGFDAGAALAATGVITDAEGFRCNAYLMPYLRQLSPHVQRNLERGARLTRTDRAEADRCKTAVHEAFDALLADFPVLVLPTLLGPPPLLGGHSYPLTALTAPVNLAGLPALSLPVPAPDGLIVSMQVIGATEEQVLAFGRAVEKAVSG</sequence>
<dbReference type="PANTHER" id="PTHR11895:SF7">
    <property type="entry name" value="GLUTAMYL-TRNA(GLN) AMIDOTRANSFERASE SUBUNIT A, MITOCHONDRIAL"/>
    <property type="match status" value="1"/>
</dbReference>
<dbReference type="InterPro" id="IPR000120">
    <property type="entry name" value="Amidase"/>
</dbReference>
<dbReference type="Gene3D" id="3.90.1300.10">
    <property type="entry name" value="Amidase signature (AS) domain"/>
    <property type="match status" value="1"/>
</dbReference>
<dbReference type="PANTHER" id="PTHR11895">
    <property type="entry name" value="TRANSAMIDASE"/>
    <property type="match status" value="1"/>
</dbReference>
<dbReference type="AlphaFoldDB" id="A0A6P2BWI4"/>
<dbReference type="OrthoDB" id="182039at2"/>
<dbReference type="EMBL" id="RPFW01000004">
    <property type="protein sequence ID" value="TVZ03067.1"/>
    <property type="molecule type" value="Genomic_DNA"/>
</dbReference>
<dbReference type="InterPro" id="IPR036928">
    <property type="entry name" value="AS_sf"/>
</dbReference>
<feature type="domain" description="Amidase" evidence="2">
    <location>
        <begin position="257"/>
        <end position="357"/>
    </location>
</feature>
<comment type="caution">
    <text evidence="3">The sequence shown here is derived from an EMBL/GenBank/DDBJ whole genome shotgun (WGS) entry which is preliminary data.</text>
</comment>
<reference evidence="3 4" key="1">
    <citation type="submission" date="2018-11" db="EMBL/GenBank/DDBJ databases">
        <title>Trebonia kvetii gen.nov., sp.nov., a novel acidophilic actinobacterium, and proposal of the new actinobacterial family Treboniaceae fam. nov.</title>
        <authorList>
            <person name="Rapoport D."/>
            <person name="Sagova-Mareckova M."/>
            <person name="Sedlacek I."/>
            <person name="Provaznik J."/>
            <person name="Kralova S."/>
            <person name="Pavlinic D."/>
            <person name="Benes V."/>
            <person name="Kopecky J."/>
        </authorList>
    </citation>
    <scope>NUCLEOTIDE SEQUENCE [LARGE SCALE GENOMIC DNA]</scope>
    <source>
        <strain evidence="3 4">15Tr583</strain>
    </source>
</reference>
<organism evidence="3 4">
    <name type="scientific">Trebonia kvetii</name>
    <dbReference type="NCBI Taxonomy" id="2480626"/>
    <lineage>
        <taxon>Bacteria</taxon>
        <taxon>Bacillati</taxon>
        <taxon>Actinomycetota</taxon>
        <taxon>Actinomycetes</taxon>
        <taxon>Streptosporangiales</taxon>
        <taxon>Treboniaceae</taxon>
        <taxon>Trebonia</taxon>
    </lineage>
</organism>
<dbReference type="InterPro" id="IPR023631">
    <property type="entry name" value="Amidase_dom"/>
</dbReference>
<proteinExistence type="inferred from homology"/>
<evidence type="ECO:0000256" key="1">
    <source>
        <dbReference type="ARBA" id="ARBA00009199"/>
    </source>
</evidence>
<protein>
    <submittedName>
        <fullName evidence="3">Amidase</fullName>
    </submittedName>
</protein>
<feature type="domain" description="Amidase" evidence="2">
    <location>
        <begin position="21"/>
        <end position="176"/>
    </location>
</feature>
<keyword evidence="4" id="KW-1185">Reference proteome</keyword>
<comment type="similarity">
    <text evidence="1">Belongs to the amidase family.</text>
</comment>
<dbReference type="Pfam" id="PF01425">
    <property type="entry name" value="Amidase"/>
    <property type="match status" value="2"/>
</dbReference>